<evidence type="ECO:0000259" key="6">
    <source>
        <dbReference type="SMART" id="SM00833"/>
    </source>
</evidence>
<feature type="domain" description="CobW C-terminal" evidence="6">
    <location>
        <begin position="276"/>
        <end position="371"/>
    </location>
</feature>
<proteinExistence type="inferred from homology"/>
<dbReference type="HOGENOM" id="CLU_038763_0_0_1"/>
<dbReference type="InterPro" id="IPR027417">
    <property type="entry name" value="P-loop_NTPase"/>
</dbReference>
<dbReference type="EMBL" id="FR824628">
    <property type="protein sequence ID" value="CCA27653.1"/>
    <property type="molecule type" value="Genomic_DNA"/>
</dbReference>
<dbReference type="InterPro" id="IPR011629">
    <property type="entry name" value="CobW-like_C"/>
</dbReference>
<evidence type="ECO:0000256" key="4">
    <source>
        <dbReference type="ARBA" id="ARBA00034320"/>
    </source>
</evidence>
<dbReference type="SUPFAM" id="SSF90002">
    <property type="entry name" value="Hypothetical protein YjiA, C-terminal domain"/>
    <property type="match status" value="1"/>
</dbReference>
<evidence type="ECO:0000256" key="5">
    <source>
        <dbReference type="ARBA" id="ARBA00049117"/>
    </source>
</evidence>
<protein>
    <submittedName>
        <fullName evidence="7">Uncharacterized protein AlNc14C620G12258</fullName>
    </submittedName>
</protein>
<organism evidence="7">
    <name type="scientific">Albugo laibachii Nc14</name>
    <dbReference type="NCBI Taxonomy" id="890382"/>
    <lineage>
        <taxon>Eukaryota</taxon>
        <taxon>Sar</taxon>
        <taxon>Stramenopiles</taxon>
        <taxon>Oomycota</taxon>
        <taxon>Peronosporomycetes</taxon>
        <taxon>Albuginales</taxon>
        <taxon>Albuginaceae</taxon>
        <taxon>Albugo</taxon>
    </lineage>
</organism>
<dbReference type="InterPro" id="IPR036627">
    <property type="entry name" value="CobW-likC_sf"/>
</dbReference>
<evidence type="ECO:0000256" key="2">
    <source>
        <dbReference type="ARBA" id="ARBA00022801"/>
    </source>
</evidence>
<comment type="similarity">
    <text evidence="4">Belongs to the SIMIBI class G3E GTPase family. ZNG1 subfamily.</text>
</comment>
<evidence type="ECO:0000313" key="7">
    <source>
        <dbReference type="EMBL" id="CCA27653.1"/>
    </source>
</evidence>
<dbReference type="CDD" id="cd03112">
    <property type="entry name" value="CobW-like"/>
    <property type="match status" value="1"/>
</dbReference>
<dbReference type="Pfam" id="PF07683">
    <property type="entry name" value="CobW_C"/>
    <property type="match status" value="1"/>
</dbReference>
<dbReference type="InterPro" id="IPR051927">
    <property type="entry name" value="Zn_Chap_cDPG_Synth"/>
</dbReference>
<evidence type="ECO:0000256" key="1">
    <source>
        <dbReference type="ARBA" id="ARBA00022741"/>
    </source>
</evidence>
<dbReference type="Pfam" id="PF02492">
    <property type="entry name" value="cobW"/>
    <property type="match status" value="1"/>
</dbReference>
<dbReference type="Gene3D" id="3.30.1220.10">
    <property type="entry name" value="CobW-like, C-terminal domain"/>
    <property type="match status" value="1"/>
</dbReference>
<evidence type="ECO:0000256" key="3">
    <source>
        <dbReference type="ARBA" id="ARBA00023186"/>
    </source>
</evidence>
<dbReference type="GO" id="GO:0000166">
    <property type="term" value="F:nucleotide binding"/>
    <property type="evidence" value="ECO:0007669"/>
    <property type="project" value="UniProtKB-KW"/>
</dbReference>
<keyword evidence="1" id="KW-0547">Nucleotide-binding</keyword>
<reference evidence="7" key="2">
    <citation type="submission" date="2011-02" db="EMBL/GenBank/DDBJ databases">
        <authorList>
            <person name="MacLean D."/>
        </authorList>
    </citation>
    <scope>NUCLEOTIDE SEQUENCE</scope>
</reference>
<dbReference type="GO" id="GO:0016787">
    <property type="term" value="F:hydrolase activity"/>
    <property type="evidence" value="ECO:0007669"/>
    <property type="project" value="UniProtKB-KW"/>
</dbReference>
<dbReference type="SMART" id="SM00833">
    <property type="entry name" value="CobW_C"/>
    <property type="match status" value="1"/>
</dbReference>
<keyword evidence="2" id="KW-0378">Hydrolase</keyword>
<dbReference type="AlphaFoldDB" id="F0X1G7"/>
<accession>F0X1G7</accession>
<gene>
    <name evidence="7" type="primary">AlNc14C620G12258</name>
    <name evidence="7" type="ORF">ALNC14_137970</name>
</gene>
<comment type="catalytic activity">
    <reaction evidence="5">
        <text>GTP + H2O = GDP + phosphate + H(+)</text>
        <dbReference type="Rhea" id="RHEA:19669"/>
        <dbReference type="ChEBI" id="CHEBI:15377"/>
        <dbReference type="ChEBI" id="CHEBI:15378"/>
        <dbReference type="ChEBI" id="CHEBI:37565"/>
        <dbReference type="ChEBI" id="CHEBI:43474"/>
        <dbReference type="ChEBI" id="CHEBI:58189"/>
    </reaction>
    <physiologicalReaction direction="left-to-right" evidence="5">
        <dbReference type="Rhea" id="RHEA:19670"/>
    </physiologicalReaction>
</comment>
<reference evidence="7" key="1">
    <citation type="journal article" date="2011" name="PLoS Biol.">
        <title>Gene gain and loss during evolution of obligate parasitism in the white rust pathogen of Arabidopsis thaliana.</title>
        <authorList>
            <person name="Kemen E."/>
            <person name="Gardiner A."/>
            <person name="Schultz-Larsen T."/>
            <person name="Kemen A.C."/>
            <person name="Balmuth A.L."/>
            <person name="Robert-Seilaniantz A."/>
            <person name="Bailey K."/>
            <person name="Holub E."/>
            <person name="Studholme D.J."/>
            <person name="Maclean D."/>
            <person name="Jones J.D."/>
        </authorList>
    </citation>
    <scope>NUCLEOTIDE SEQUENCE</scope>
</reference>
<dbReference type="Gene3D" id="3.40.50.300">
    <property type="entry name" value="P-loop containing nucleotide triphosphate hydrolases"/>
    <property type="match status" value="1"/>
</dbReference>
<keyword evidence="3" id="KW-0143">Chaperone</keyword>
<name>F0X1G7_9STRA</name>
<dbReference type="SUPFAM" id="SSF52540">
    <property type="entry name" value="P-loop containing nucleoside triphosphate hydrolases"/>
    <property type="match status" value="1"/>
</dbReference>
<dbReference type="PANTHER" id="PTHR43603">
    <property type="entry name" value="COBW DOMAIN-CONTAINING PROTEIN DDB_G0274527"/>
    <property type="match status" value="1"/>
</dbReference>
<dbReference type="PANTHER" id="PTHR43603:SF1">
    <property type="entry name" value="ZINC-REGULATED GTPASE METALLOPROTEIN ACTIVATOR 1"/>
    <property type="match status" value="1"/>
</dbReference>
<sequence length="498" mass="56066">MSAEAVSRVNICLHCEQQLIAQNTKPKPLPVTIVSGFLGSGKTSLLRHILSNRLNLNIAFAVSDFAAINVDELLVTQNQISNTQSDSQVYTFPTGAQATPALKDIVHGALYPDVQHNCRNCDYLIVETSGTADPSALVATVQEKFGKMTRARLDTVIVVVDADALTHSMDQTYEILIRQLQCADTVLLNKIDLIPDFSKVRNIVLEHAPRARVYKTRYCDVYLPHIMDIHPTERASHAVSHEQVSLRWSVGSTESIETYQHQKSSIQNQIQTSEKFQSISYEQVEPVHLSSLGEWLQGCLPPDTIRVKGIVYIAEDPVQRYVIQLSGKQRIHVENCGAWVTKPKTQLILIAARNTVSWDEDIHLRQMKTTLTKCPNVTQADQEICSMRFKNDGRLKAYQMSDSVVQFRLQCPNHLSPDLLRHQHRIDLDQVNIDFVHKANASGCLLLYQTAQLSDEERKVVIMAPINGRGSDWSIIDDHASHVLEDLIRRLSTCQCNF</sequence>
<dbReference type="InterPro" id="IPR003495">
    <property type="entry name" value="CobW/HypB/UreG_nucleotide-bd"/>
</dbReference>